<protein>
    <recommendedName>
        <fullName evidence="7">XK-related protein</fullName>
    </recommendedName>
</protein>
<dbReference type="AlphaFoldDB" id="A0A974HKX1"/>
<feature type="transmembrane region" description="Helical" evidence="7">
    <location>
        <begin position="297"/>
        <end position="316"/>
    </location>
</feature>
<name>A0A974HKX1_XENLA</name>
<proteinExistence type="inferred from homology"/>
<evidence type="ECO:0000313" key="9">
    <source>
        <dbReference type="EMBL" id="OCT81406.1"/>
    </source>
</evidence>
<reference evidence="10" key="1">
    <citation type="journal article" date="2016" name="Nature">
        <title>Genome evolution in the allotetraploid frog Xenopus laevis.</title>
        <authorList>
            <person name="Session A.M."/>
            <person name="Uno Y."/>
            <person name="Kwon T."/>
            <person name="Chapman J.A."/>
            <person name="Toyoda A."/>
            <person name="Takahashi S."/>
            <person name="Fukui A."/>
            <person name="Hikosaka A."/>
            <person name="Suzuki A."/>
            <person name="Kondo M."/>
            <person name="van Heeringen S.J."/>
            <person name="Quigley I."/>
            <person name="Heinz S."/>
            <person name="Ogino H."/>
            <person name="Ochi H."/>
            <person name="Hellsten U."/>
            <person name="Lyons J.B."/>
            <person name="Simakov O."/>
            <person name="Putnam N."/>
            <person name="Stites J."/>
            <person name="Kuroki Y."/>
            <person name="Tanaka T."/>
            <person name="Michiue T."/>
            <person name="Watanabe M."/>
            <person name="Bogdanovic O."/>
            <person name="Lister R."/>
            <person name="Georgiou G."/>
            <person name="Paranjpe S.S."/>
            <person name="van Kruijsbergen I."/>
            <person name="Shu S."/>
            <person name="Carlson J."/>
            <person name="Kinoshita T."/>
            <person name="Ohta Y."/>
            <person name="Mawaribuchi S."/>
            <person name="Jenkins J."/>
            <person name="Grimwood J."/>
            <person name="Schmutz J."/>
            <person name="Mitros T."/>
            <person name="Mozaffari S.V."/>
            <person name="Suzuki Y."/>
            <person name="Haramoto Y."/>
            <person name="Yamamoto T.S."/>
            <person name="Takagi C."/>
            <person name="Heald R."/>
            <person name="Miller K."/>
            <person name="Haudenschild C."/>
            <person name="Kitzman J."/>
            <person name="Nakayama T."/>
            <person name="Izutsu Y."/>
            <person name="Robert J."/>
            <person name="Fortriede J."/>
            <person name="Burns K."/>
            <person name="Lotay V."/>
            <person name="Karimi K."/>
            <person name="Yasuoka Y."/>
            <person name="Dichmann D.S."/>
            <person name="Flajnik M.F."/>
            <person name="Houston D.W."/>
            <person name="Shendure J."/>
            <person name="DuPasquier L."/>
            <person name="Vize P.D."/>
            <person name="Zorn A.M."/>
            <person name="Ito M."/>
            <person name="Marcotte E.M."/>
            <person name="Wallingford J.B."/>
            <person name="Ito Y."/>
            <person name="Asashima M."/>
            <person name="Ueno N."/>
            <person name="Matsuda Y."/>
            <person name="Veenstra G.J."/>
            <person name="Fujiyama A."/>
            <person name="Harland R.M."/>
            <person name="Taira M."/>
            <person name="Rokhsar D.S."/>
        </authorList>
    </citation>
    <scope>NUCLEOTIDE SEQUENCE [LARGE SCALE GENOMIC DNA]</scope>
    <source>
        <strain evidence="10">J</strain>
    </source>
</reference>
<keyword evidence="5 7" id="KW-1133">Transmembrane helix</keyword>
<keyword evidence="4 7" id="KW-0812">Transmembrane</keyword>
<dbReference type="Proteomes" id="UP000694892">
    <property type="component" value="Chromosome 5L"/>
</dbReference>
<gene>
    <name evidence="9" type="ORF">XELAEV_18028226mg</name>
</gene>
<dbReference type="PANTHER" id="PTHR16024:SF15">
    <property type="entry name" value="XK-RELATED PROTEIN 5"/>
    <property type="match status" value="1"/>
</dbReference>
<comment type="subcellular location">
    <subcellularLocation>
        <location evidence="1">Cell membrane</location>
        <topology evidence="1">Multi-pass membrane protein</topology>
    </subcellularLocation>
    <subcellularLocation>
        <location evidence="7">Membrane</location>
        <topology evidence="7">Multi-pass membrane protein</topology>
    </subcellularLocation>
</comment>
<evidence type="ECO:0000256" key="6">
    <source>
        <dbReference type="ARBA" id="ARBA00023136"/>
    </source>
</evidence>
<dbReference type="PANTHER" id="PTHR16024">
    <property type="entry name" value="XK-RELATED PROTEIN"/>
    <property type="match status" value="1"/>
</dbReference>
<feature type="compositionally biased region" description="Basic and acidic residues" evidence="8">
    <location>
        <begin position="703"/>
        <end position="717"/>
    </location>
</feature>
<evidence type="ECO:0000256" key="4">
    <source>
        <dbReference type="ARBA" id="ARBA00022692"/>
    </source>
</evidence>
<feature type="transmembrane region" description="Helical" evidence="7">
    <location>
        <begin position="200"/>
        <end position="219"/>
    </location>
</feature>
<feature type="region of interest" description="Disordered" evidence="8">
    <location>
        <begin position="685"/>
        <end position="717"/>
    </location>
</feature>
<evidence type="ECO:0000256" key="3">
    <source>
        <dbReference type="ARBA" id="ARBA00022475"/>
    </source>
</evidence>
<feature type="transmembrane region" description="Helical" evidence="7">
    <location>
        <begin position="240"/>
        <end position="261"/>
    </location>
</feature>
<accession>A0A974HKX1</accession>
<evidence type="ECO:0000256" key="7">
    <source>
        <dbReference type="RuleBase" id="RU910716"/>
    </source>
</evidence>
<evidence type="ECO:0000256" key="2">
    <source>
        <dbReference type="ARBA" id="ARBA00008789"/>
    </source>
</evidence>
<sequence>MARRIIAESRRGEMSLTASQPIRRSAGVVTSILGHQGKGAVEGGNFGSAHDRETVFPGPQRDGGRRDQCGLRGCFPPAVQLVVLVHYLLTAQYTWATCTLALLLPGCLVQALSFTWFRKDGSSRGFAVTLIHVLQLGILTRQVGCLRVVLRGKRNEPGNERELLMQQGDAALLRLVEALLQALPHLLLQTYIYLTLEYTNVYAVISALMSLLSLSWALVSYSRFLCLLKPGHLSMPWASLLCQLLWRAGMIGTRALALAVFARVYHFWVFAVAGAHWLVMSFWLVAQQTDLISRPCYWKLFNALVGAVYVFCFLNVRDGPSRYRVAIFYTVMLIENAVLLLLATDFLQEVLWSNVKVTVAVMSGFLIGCAALIIYYTLLHPKSTQISQSFRKMAHVVRTKRDAFPRNNRHGAAKRDDSDAFRSAASNLKYRNKETTSDVEGLVHWLQKSSRCHYWLLLKLAMKTGNMSKINAAFGDCDFGLTFSPSCPEDMPNGDHHHQTESPDFVILESEKWVFGKTDVESSSYVTLGKSGAEDNKVNQAREVRNPGVSQSSRDAPQVNGTLYFSANTEDILHSAKELGSVLEQPGAGFVEPIQTPTKEIPAQEKMRTEMYPVICVSPILTLATNSNFQRSIAPDVGSLCDESSLSNDDADITETEEPLMEKERLLLPPGLLAPSLRGRLVQEEKPCFTSTPKPQSTSLEPGLREDSKIKRKLLEP</sequence>
<evidence type="ECO:0000256" key="8">
    <source>
        <dbReference type="SAM" id="MobiDB-lite"/>
    </source>
</evidence>
<keyword evidence="3" id="KW-1003">Cell membrane</keyword>
<dbReference type="OMA" id="RKENAFP"/>
<feature type="transmembrane region" description="Helical" evidence="7">
    <location>
        <begin position="322"/>
        <end position="343"/>
    </location>
</feature>
<feature type="transmembrane region" description="Helical" evidence="7">
    <location>
        <begin position="355"/>
        <end position="378"/>
    </location>
</feature>
<feature type="compositionally biased region" description="Polar residues" evidence="8">
    <location>
        <begin position="689"/>
        <end position="700"/>
    </location>
</feature>
<evidence type="ECO:0000256" key="5">
    <source>
        <dbReference type="ARBA" id="ARBA00022989"/>
    </source>
</evidence>
<organism evidence="9 10">
    <name type="scientific">Xenopus laevis</name>
    <name type="common">African clawed frog</name>
    <dbReference type="NCBI Taxonomy" id="8355"/>
    <lineage>
        <taxon>Eukaryota</taxon>
        <taxon>Metazoa</taxon>
        <taxon>Chordata</taxon>
        <taxon>Craniata</taxon>
        <taxon>Vertebrata</taxon>
        <taxon>Euteleostomi</taxon>
        <taxon>Amphibia</taxon>
        <taxon>Batrachia</taxon>
        <taxon>Anura</taxon>
        <taxon>Pipoidea</taxon>
        <taxon>Pipidae</taxon>
        <taxon>Xenopodinae</taxon>
        <taxon>Xenopus</taxon>
        <taxon>Xenopus</taxon>
    </lineage>
</organism>
<dbReference type="Pfam" id="PF09815">
    <property type="entry name" value="XK-related"/>
    <property type="match status" value="1"/>
</dbReference>
<feature type="transmembrane region" description="Helical" evidence="7">
    <location>
        <begin position="267"/>
        <end position="285"/>
    </location>
</feature>
<dbReference type="InterPro" id="IPR050895">
    <property type="entry name" value="XK-related_scramblase"/>
</dbReference>
<evidence type="ECO:0000313" key="10">
    <source>
        <dbReference type="Proteomes" id="UP000694892"/>
    </source>
</evidence>
<feature type="transmembrane region" description="Helical" evidence="7">
    <location>
        <begin position="93"/>
        <end position="117"/>
    </location>
</feature>
<dbReference type="InterPro" id="IPR018629">
    <property type="entry name" value="XK-rel"/>
</dbReference>
<evidence type="ECO:0000256" key="1">
    <source>
        <dbReference type="ARBA" id="ARBA00004651"/>
    </source>
</evidence>
<dbReference type="EMBL" id="CM004474">
    <property type="protein sequence ID" value="OCT81406.1"/>
    <property type="molecule type" value="Genomic_DNA"/>
</dbReference>
<dbReference type="GO" id="GO:0005886">
    <property type="term" value="C:plasma membrane"/>
    <property type="evidence" value="ECO:0007669"/>
    <property type="project" value="UniProtKB-SubCell"/>
</dbReference>
<keyword evidence="6 7" id="KW-0472">Membrane</keyword>
<comment type="similarity">
    <text evidence="2 7">Belongs to the XK family.</text>
</comment>